<evidence type="ECO:0000256" key="1">
    <source>
        <dbReference type="ARBA" id="ARBA00001286"/>
    </source>
</evidence>
<dbReference type="InterPro" id="IPR001497">
    <property type="entry name" value="MethylDNA_cys_MeTrfase_AS"/>
</dbReference>
<evidence type="ECO:0000259" key="10">
    <source>
        <dbReference type="Pfam" id="PF01035"/>
    </source>
</evidence>
<dbReference type="AlphaFoldDB" id="A0A8J6TKV3"/>
<comment type="catalytic activity">
    <reaction evidence="1 9">
        <text>a 4-O-methyl-thymidine in DNA + L-cysteinyl-[protein] = a thymidine in DNA + S-methyl-L-cysteinyl-[protein]</text>
        <dbReference type="Rhea" id="RHEA:53428"/>
        <dbReference type="Rhea" id="RHEA-COMP:10131"/>
        <dbReference type="Rhea" id="RHEA-COMP:10132"/>
        <dbReference type="Rhea" id="RHEA-COMP:13555"/>
        <dbReference type="Rhea" id="RHEA-COMP:13556"/>
        <dbReference type="ChEBI" id="CHEBI:29950"/>
        <dbReference type="ChEBI" id="CHEBI:82612"/>
        <dbReference type="ChEBI" id="CHEBI:137386"/>
        <dbReference type="ChEBI" id="CHEBI:137387"/>
        <dbReference type="EC" id="2.1.1.63"/>
    </reaction>
</comment>
<dbReference type="InterPro" id="IPR036631">
    <property type="entry name" value="MGMT_N_sf"/>
</dbReference>
<dbReference type="Proteomes" id="UP000614469">
    <property type="component" value="Unassembled WGS sequence"/>
</dbReference>
<keyword evidence="7 9" id="KW-0234">DNA repair</keyword>
<dbReference type="Gene3D" id="3.30.160.70">
    <property type="entry name" value="Methylated DNA-protein cysteine methyltransferase domain"/>
    <property type="match status" value="1"/>
</dbReference>
<comment type="similarity">
    <text evidence="2 9">Belongs to the MGMT family.</text>
</comment>
<dbReference type="Gene3D" id="1.10.10.10">
    <property type="entry name" value="Winged helix-like DNA-binding domain superfamily/Winged helix DNA-binding domain"/>
    <property type="match status" value="1"/>
</dbReference>
<evidence type="ECO:0000256" key="8">
    <source>
        <dbReference type="ARBA" id="ARBA00049348"/>
    </source>
</evidence>
<dbReference type="PANTHER" id="PTHR10815">
    <property type="entry name" value="METHYLATED-DNA--PROTEIN-CYSTEINE METHYLTRANSFERASE"/>
    <property type="match status" value="1"/>
</dbReference>
<sequence length="174" mass="19506">MKRSPSTTIYFSKVQDTPIGEIWLACSDRGLVAVEWDSRRSELLDYITRRLKSPAEEDSRRLAHAANQLHEYLDGTRRQFTIPIDWSLMRPFQREALLATFAIPYGQTSTYGNLARQIGRPGAARAVGRAEATNPMPLVIPCHRVLGSKGKLRGYGGGLRIKKWLLQLEGAVLA</sequence>
<protein>
    <recommendedName>
        <fullName evidence="9">Methylated-DNA--protein-cysteine methyltransferase</fullName>
        <ecNumber evidence="9">2.1.1.63</ecNumber>
    </recommendedName>
    <alternativeName>
        <fullName evidence="9">6-O-methylguanine-DNA methyltransferase</fullName>
        <shortName evidence="9">MGMT</shortName>
    </alternativeName>
    <alternativeName>
        <fullName evidence="9">O-6-methylguanine-DNA-alkyltransferase</fullName>
    </alternativeName>
</protein>
<dbReference type="InterPro" id="IPR036217">
    <property type="entry name" value="MethylDNA_cys_MeTrfase_DNAb"/>
</dbReference>
<evidence type="ECO:0000313" key="12">
    <source>
        <dbReference type="EMBL" id="MBC8337002.1"/>
    </source>
</evidence>
<evidence type="ECO:0000256" key="6">
    <source>
        <dbReference type="ARBA" id="ARBA00022763"/>
    </source>
</evidence>
<dbReference type="InterPro" id="IPR014048">
    <property type="entry name" value="MethylDNA_cys_MeTrfase_DNA-bd"/>
</dbReference>
<dbReference type="InterPro" id="IPR036388">
    <property type="entry name" value="WH-like_DNA-bd_sf"/>
</dbReference>
<dbReference type="SUPFAM" id="SSF46767">
    <property type="entry name" value="Methylated DNA-protein cysteine methyltransferase, C-terminal domain"/>
    <property type="match status" value="1"/>
</dbReference>
<dbReference type="Pfam" id="PF02870">
    <property type="entry name" value="Methyltransf_1N"/>
    <property type="match status" value="1"/>
</dbReference>
<comment type="miscellaneous">
    <text evidence="9">This enzyme catalyzes only one turnover and therefore is not strictly catalytic. According to one definition, an enzyme is a biocatalyst that acts repeatedly and over many reaction cycles.</text>
</comment>
<dbReference type="GO" id="GO:0005737">
    <property type="term" value="C:cytoplasm"/>
    <property type="evidence" value="ECO:0007669"/>
    <property type="project" value="UniProtKB-SubCell"/>
</dbReference>
<feature type="active site" description="Nucleophile; methyl group acceptor" evidence="9">
    <location>
        <position position="142"/>
    </location>
</feature>
<evidence type="ECO:0000256" key="9">
    <source>
        <dbReference type="HAMAP-Rule" id="MF_00772"/>
    </source>
</evidence>
<evidence type="ECO:0000256" key="7">
    <source>
        <dbReference type="ARBA" id="ARBA00023204"/>
    </source>
</evidence>
<dbReference type="GO" id="GO:0006307">
    <property type="term" value="P:DNA alkylation repair"/>
    <property type="evidence" value="ECO:0007669"/>
    <property type="project" value="UniProtKB-UniRule"/>
</dbReference>
<comment type="function">
    <text evidence="9">Involved in the cellular defense against the biological effects of O6-methylguanine (O6-MeG) and O4-methylthymine (O4-MeT) in DNA. Repairs the methylated nucleobase in DNA by stoichiometrically transferring the methyl group to a cysteine residue in the enzyme. This is a suicide reaction: the enzyme is irreversibly inactivated.</text>
</comment>
<feature type="domain" description="Methylguanine DNA methyltransferase ribonuclease-like" evidence="11">
    <location>
        <begin position="15"/>
        <end position="85"/>
    </location>
</feature>
<dbReference type="Pfam" id="PF01035">
    <property type="entry name" value="DNA_binding_1"/>
    <property type="match status" value="1"/>
</dbReference>
<keyword evidence="3 9" id="KW-0963">Cytoplasm</keyword>
<dbReference type="SUPFAM" id="SSF53155">
    <property type="entry name" value="Methylated DNA-protein cysteine methyltransferase domain"/>
    <property type="match status" value="1"/>
</dbReference>
<organism evidence="12 13">
    <name type="scientific">Candidatus Desulfolinea nitratireducens</name>
    <dbReference type="NCBI Taxonomy" id="2841698"/>
    <lineage>
        <taxon>Bacteria</taxon>
        <taxon>Bacillati</taxon>
        <taxon>Chloroflexota</taxon>
        <taxon>Anaerolineae</taxon>
        <taxon>Anaerolineales</taxon>
        <taxon>Anaerolineales incertae sedis</taxon>
        <taxon>Candidatus Desulfolinea</taxon>
    </lineage>
</organism>
<dbReference type="EC" id="2.1.1.63" evidence="9"/>
<keyword evidence="5 9" id="KW-0808">Transferase</keyword>
<dbReference type="NCBIfam" id="TIGR00589">
    <property type="entry name" value="ogt"/>
    <property type="match status" value="1"/>
</dbReference>
<dbReference type="PANTHER" id="PTHR10815:SF13">
    <property type="entry name" value="METHYLATED-DNA--PROTEIN-CYSTEINE METHYLTRANSFERASE"/>
    <property type="match status" value="1"/>
</dbReference>
<reference evidence="12 13" key="1">
    <citation type="submission" date="2020-08" db="EMBL/GenBank/DDBJ databases">
        <title>Bridging the membrane lipid divide: bacteria of the FCB group superphylum have the potential to synthesize archaeal ether lipids.</title>
        <authorList>
            <person name="Villanueva L."/>
            <person name="Von Meijenfeldt F.A.B."/>
            <person name="Westbye A.B."/>
            <person name="Yadav S."/>
            <person name="Hopmans E.C."/>
            <person name="Dutilh B.E."/>
            <person name="Sinninghe Damste J.S."/>
        </authorList>
    </citation>
    <scope>NUCLEOTIDE SEQUENCE [LARGE SCALE GENOMIC DNA]</scope>
    <source>
        <strain evidence="12">NIOZ-UU36</strain>
    </source>
</reference>
<dbReference type="CDD" id="cd06445">
    <property type="entry name" value="ATase"/>
    <property type="match status" value="1"/>
</dbReference>
<keyword evidence="6 9" id="KW-0227">DNA damage</keyword>
<feature type="domain" description="Methylated-DNA-[protein]-cysteine S-methyltransferase DNA binding" evidence="10">
    <location>
        <begin position="91"/>
        <end position="171"/>
    </location>
</feature>
<comment type="caution">
    <text evidence="12">The sequence shown here is derived from an EMBL/GenBank/DDBJ whole genome shotgun (WGS) entry which is preliminary data.</text>
</comment>
<evidence type="ECO:0000256" key="5">
    <source>
        <dbReference type="ARBA" id="ARBA00022679"/>
    </source>
</evidence>
<evidence type="ECO:0000256" key="4">
    <source>
        <dbReference type="ARBA" id="ARBA00022603"/>
    </source>
</evidence>
<dbReference type="GO" id="GO:0032259">
    <property type="term" value="P:methylation"/>
    <property type="evidence" value="ECO:0007669"/>
    <property type="project" value="UniProtKB-KW"/>
</dbReference>
<gene>
    <name evidence="12" type="ORF">H8E29_17235</name>
</gene>
<name>A0A8J6TKV3_9CHLR</name>
<evidence type="ECO:0000313" key="13">
    <source>
        <dbReference type="Proteomes" id="UP000614469"/>
    </source>
</evidence>
<dbReference type="PROSITE" id="PS00374">
    <property type="entry name" value="MGMT"/>
    <property type="match status" value="1"/>
</dbReference>
<proteinExistence type="inferred from homology"/>
<dbReference type="InterPro" id="IPR023546">
    <property type="entry name" value="MGMT"/>
</dbReference>
<dbReference type="FunFam" id="1.10.10.10:FF:000214">
    <property type="entry name" value="Methylated-DNA--protein-cysteine methyltransferase"/>
    <property type="match status" value="1"/>
</dbReference>
<dbReference type="HAMAP" id="MF_00772">
    <property type="entry name" value="OGT"/>
    <property type="match status" value="1"/>
</dbReference>
<comment type="catalytic activity">
    <reaction evidence="8 9">
        <text>a 6-O-methyl-2'-deoxyguanosine in DNA + L-cysteinyl-[protein] = S-methyl-L-cysteinyl-[protein] + a 2'-deoxyguanosine in DNA</text>
        <dbReference type="Rhea" id="RHEA:24000"/>
        <dbReference type="Rhea" id="RHEA-COMP:10131"/>
        <dbReference type="Rhea" id="RHEA-COMP:10132"/>
        <dbReference type="Rhea" id="RHEA-COMP:11367"/>
        <dbReference type="Rhea" id="RHEA-COMP:11368"/>
        <dbReference type="ChEBI" id="CHEBI:29950"/>
        <dbReference type="ChEBI" id="CHEBI:82612"/>
        <dbReference type="ChEBI" id="CHEBI:85445"/>
        <dbReference type="ChEBI" id="CHEBI:85448"/>
        <dbReference type="EC" id="2.1.1.63"/>
    </reaction>
</comment>
<evidence type="ECO:0000256" key="3">
    <source>
        <dbReference type="ARBA" id="ARBA00022490"/>
    </source>
</evidence>
<keyword evidence="4 9" id="KW-0489">Methyltransferase</keyword>
<accession>A0A8J6TKV3</accession>
<evidence type="ECO:0000259" key="11">
    <source>
        <dbReference type="Pfam" id="PF02870"/>
    </source>
</evidence>
<evidence type="ECO:0000256" key="2">
    <source>
        <dbReference type="ARBA" id="ARBA00008711"/>
    </source>
</evidence>
<dbReference type="EMBL" id="JACNJN010000220">
    <property type="protein sequence ID" value="MBC8337002.1"/>
    <property type="molecule type" value="Genomic_DNA"/>
</dbReference>
<dbReference type="InterPro" id="IPR008332">
    <property type="entry name" value="MethylG_MeTrfase_N"/>
</dbReference>
<comment type="subcellular location">
    <subcellularLocation>
        <location evidence="9">Cytoplasm</location>
    </subcellularLocation>
</comment>
<dbReference type="GO" id="GO:0003908">
    <property type="term" value="F:methylated-DNA-[protein]-cysteine S-methyltransferase activity"/>
    <property type="evidence" value="ECO:0007669"/>
    <property type="project" value="UniProtKB-UniRule"/>
</dbReference>